<evidence type="ECO:0000256" key="9">
    <source>
        <dbReference type="ARBA" id="ARBA00023077"/>
    </source>
</evidence>
<keyword evidence="9 14" id="KW-0798">TonB box</keyword>
<keyword evidence="4 13" id="KW-1134">Transmembrane beta strand</keyword>
<dbReference type="Pfam" id="PF00593">
    <property type="entry name" value="TonB_dep_Rec_b-barrel"/>
    <property type="match status" value="1"/>
</dbReference>
<evidence type="ECO:0000256" key="7">
    <source>
        <dbReference type="ARBA" id="ARBA00023004"/>
    </source>
</evidence>
<evidence type="ECO:0000259" key="15">
    <source>
        <dbReference type="Pfam" id="PF00593"/>
    </source>
</evidence>
<evidence type="ECO:0000256" key="12">
    <source>
        <dbReference type="ARBA" id="ARBA00023237"/>
    </source>
</evidence>
<dbReference type="Pfam" id="PF07715">
    <property type="entry name" value="Plug"/>
    <property type="match status" value="1"/>
</dbReference>
<dbReference type="InterPro" id="IPR037066">
    <property type="entry name" value="Plug_dom_sf"/>
</dbReference>
<name>A0ABX6MIA3_9BURK</name>
<evidence type="ECO:0000256" key="13">
    <source>
        <dbReference type="PROSITE-ProRule" id="PRU01360"/>
    </source>
</evidence>
<keyword evidence="18" id="KW-1185">Reference proteome</keyword>
<keyword evidence="10 13" id="KW-0472">Membrane</keyword>
<keyword evidence="8" id="KW-0406">Ion transport</keyword>
<dbReference type="InterPro" id="IPR012910">
    <property type="entry name" value="Plug_dom"/>
</dbReference>
<evidence type="ECO:0000313" key="18">
    <source>
        <dbReference type="Proteomes" id="UP000503117"/>
    </source>
</evidence>
<dbReference type="PANTHER" id="PTHR32552:SF81">
    <property type="entry name" value="TONB-DEPENDENT OUTER MEMBRANE RECEPTOR"/>
    <property type="match status" value="1"/>
</dbReference>
<sequence length="690" mass="75476">MAPSKHSSSIKTASIKSPLKYTLLLALGSAQADDQILQRVFVDGSRTNQLGVADAASAGTITQDELAARTVYRPGEVLEAVPGLVVSQHSGEGKANQFYLRGFNLDHGTDLRTTVDGMPVNQRSHAHGQGWTDLNFLIPELAVRLDYKKGPYSAEEGDFASAGTASVVYANRLLHGVASVSAGQNGYGRVLVADSVDTQRGSLLYAIEAMHNDGPFTRPDDYQKLNAVLRYSEGYANNGFNVALMAYKADWNSTDQIPLRAVQDGQIGRNDAIDNTDGGKAHRYSLSGAWRRTTDDSASKVNAYIIANQLDLWSNFTYFMDDPVHGDQFAQPDKRVTSGVNASHSWHQHTDTGNTETTVGVQLQNDNIFNGLYNTQARRTLSVTRQDHIVESSAALFVENNTRWNAAFRTVAGARLDSYRFDVQSDLAANSGKANDHLVSPSLSLIYGPWQTAEVYANFGSGFHSNDARGSTITIDPKTGLAADKVQPLVRSRGMEIGARTSWLPGLQTSLSVYRLDFDSELTYAGDAGTTEAGPPSRRYGVEFSNYYKPLKWLSVDLDLAYARARSRGYVEQGSYIAGAIEGTGQLAVTVDDGGPYSASLKLRYFGPRPLIEDNSVRSSSSMTLNGRLGWKIRKDLRLELEAFNITNRHDSAIDYYYASQLKGEAAPVSDIHFHPIESRSVRATLIKNF</sequence>
<dbReference type="PROSITE" id="PS52016">
    <property type="entry name" value="TONB_DEPENDENT_REC_3"/>
    <property type="match status" value="1"/>
</dbReference>
<dbReference type="RefSeq" id="WP_169114734.1">
    <property type="nucleotide sequence ID" value="NZ_CP051684.1"/>
</dbReference>
<dbReference type="EMBL" id="CP051684">
    <property type="protein sequence ID" value="QJD93828.1"/>
    <property type="molecule type" value="Genomic_DNA"/>
</dbReference>
<evidence type="ECO:0000256" key="14">
    <source>
        <dbReference type="RuleBase" id="RU003357"/>
    </source>
</evidence>
<evidence type="ECO:0000256" key="11">
    <source>
        <dbReference type="ARBA" id="ARBA00023170"/>
    </source>
</evidence>
<evidence type="ECO:0000259" key="16">
    <source>
        <dbReference type="Pfam" id="PF07715"/>
    </source>
</evidence>
<evidence type="ECO:0000256" key="5">
    <source>
        <dbReference type="ARBA" id="ARBA00022496"/>
    </source>
</evidence>
<reference evidence="17 18" key="1">
    <citation type="submission" date="2020-04" db="EMBL/GenBank/DDBJ databases">
        <title>Genome sequencing of novel species.</title>
        <authorList>
            <person name="Heo J."/>
            <person name="Kim S.-J."/>
            <person name="Kim J.-S."/>
            <person name="Hong S.-B."/>
            <person name="Kwon S.-W."/>
        </authorList>
    </citation>
    <scope>NUCLEOTIDE SEQUENCE [LARGE SCALE GENOMIC DNA]</scope>
    <source>
        <strain evidence="17 18">AF9R3</strain>
    </source>
</reference>
<evidence type="ECO:0000256" key="6">
    <source>
        <dbReference type="ARBA" id="ARBA00022692"/>
    </source>
</evidence>
<evidence type="ECO:0000256" key="10">
    <source>
        <dbReference type="ARBA" id="ARBA00023136"/>
    </source>
</evidence>
<accession>A0ABX6MIA3</accession>
<keyword evidence="3 13" id="KW-0813">Transport</keyword>
<evidence type="ECO:0000256" key="2">
    <source>
        <dbReference type="ARBA" id="ARBA00009810"/>
    </source>
</evidence>
<keyword evidence="11 17" id="KW-0675">Receptor</keyword>
<evidence type="ECO:0000256" key="1">
    <source>
        <dbReference type="ARBA" id="ARBA00004571"/>
    </source>
</evidence>
<comment type="similarity">
    <text evidence="2 13 14">Belongs to the TonB-dependent receptor family.</text>
</comment>
<keyword evidence="6 13" id="KW-0812">Transmembrane</keyword>
<evidence type="ECO:0000256" key="8">
    <source>
        <dbReference type="ARBA" id="ARBA00023065"/>
    </source>
</evidence>
<dbReference type="InterPro" id="IPR039426">
    <property type="entry name" value="TonB-dep_rcpt-like"/>
</dbReference>
<dbReference type="SUPFAM" id="SSF56935">
    <property type="entry name" value="Porins"/>
    <property type="match status" value="1"/>
</dbReference>
<comment type="subcellular location">
    <subcellularLocation>
        <location evidence="1 13">Cell outer membrane</location>
        <topology evidence="1 13">Multi-pass membrane protein</topology>
    </subcellularLocation>
</comment>
<keyword evidence="7" id="KW-0408">Iron</keyword>
<dbReference type="InterPro" id="IPR036942">
    <property type="entry name" value="Beta-barrel_TonB_sf"/>
</dbReference>
<feature type="domain" description="TonB-dependent receptor plug" evidence="16">
    <location>
        <begin position="56"/>
        <end position="164"/>
    </location>
</feature>
<organism evidence="17 18">
    <name type="scientific">Duganella dendranthematis</name>
    <dbReference type="NCBI Taxonomy" id="2728021"/>
    <lineage>
        <taxon>Bacteria</taxon>
        <taxon>Pseudomonadati</taxon>
        <taxon>Pseudomonadota</taxon>
        <taxon>Betaproteobacteria</taxon>
        <taxon>Burkholderiales</taxon>
        <taxon>Oxalobacteraceae</taxon>
        <taxon>Telluria group</taxon>
        <taxon>Duganella</taxon>
    </lineage>
</organism>
<dbReference type="Gene3D" id="2.40.170.20">
    <property type="entry name" value="TonB-dependent receptor, beta-barrel domain"/>
    <property type="match status" value="1"/>
</dbReference>
<protein>
    <submittedName>
        <fullName evidence="17">TonB-dependent receptor</fullName>
    </submittedName>
</protein>
<evidence type="ECO:0000256" key="3">
    <source>
        <dbReference type="ARBA" id="ARBA00022448"/>
    </source>
</evidence>
<evidence type="ECO:0000256" key="4">
    <source>
        <dbReference type="ARBA" id="ARBA00022452"/>
    </source>
</evidence>
<dbReference type="Proteomes" id="UP000503117">
    <property type="component" value="Chromosome"/>
</dbReference>
<dbReference type="PANTHER" id="PTHR32552">
    <property type="entry name" value="FERRICHROME IRON RECEPTOR-RELATED"/>
    <property type="match status" value="1"/>
</dbReference>
<keyword evidence="12 13" id="KW-0998">Cell outer membrane</keyword>
<evidence type="ECO:0000313" key="17">
    <source>
        <dbReference type="EMBL" id="QJD93828.1"/>
    </source>
</evidence>
<proteinExistence type="inferred from homology"/>
<dbReference type="Gene3D" id="2.170.130.10">
    <property type="entry name" value="TonB-dependent receptor, plug domain"/>
    <property type="match status" value="1"/>
</dbReference>
<feature type="domain" description="TonB-dependent receptor-like beta-barrel" evidence="15">
    <location>
        <begin position="219"/>
        <end position="646"/>
    </location>
</feature>
<keyword evidence="5" id="KW-0410">Iron transport</keyword>
<dbReference type="InterPro" id="IPR000531">
    <property type="entry name" value="Beta-barrel_TonB"/>
</dbReference>
<gene>
    <name evidence="17" type="ORF">HH213_29320</name>
</gene>